<feature type="region of interest" description="Disordered" evidence="10">
    <location>
        <begin position="96"/>
        <end position="123"/>
    </location>
</feature>
<dbReference type="PIRSF" id="PIRSF006743">
    <property type="entry name" value="Exonuclease_Xnr1"/>
    <property type="match status" value="1"/>
</dbReference>
<dbReference type="InterPro" id="IPR027073">
    <property type="entry name" value="5_3_exoribonuclease"/>
</dbReference>
<feature type="compositionally biased region" description="Low complexity" evidence="10">
    <location>
        <begin position="1466"/>
        <end position="1476"/>
    </location>
</feature>
<dbReference type="InterPro" id="IPR041385">
    <property type="entry name" value="SH3_12"/>
</dbReference>
<organism evidence="16 17">
    <name type="scientific">Spodoptera litura</name>
    <name type="common">Asian cotton leafworm</name>
    <dbReference type="NCBI Taxonomy" id="69820"/>
    <lineage>
        <taxon>Eukaryota</taxon>
        <taxon>Metazoa</taxon>
        <taxon>Ecdysozoa</taxon>
        <taxon>Arthropoda</taxon>
        <taxon>Hexapoda</taxon>
        <taxon>Insecta</taxon>
        <taxon>Pterygota</taxon>
        <taxon>Neoptera</taxon>
        <taxon>Endopterygota</taxon>
        <taxon>Lepidoptera</taxon>
        <taxon>Glossata</taxon>
        <taxon>Ditrysia</taxon>
        <taxon>Noctuoidea</taxon>
        <taxon>Noctuidae</taxon>
        <taxon>Amphipyrinae</taxon>
        <taxon>Spodoptera</taxon>
    </lineage>
</organism>
<feature type="compositionally biased region" description="Basic and acidic residues" evidence="10">
    <location>
        <begin position="104"/>
        <end position="123"/>
    </location>
</feature>
<dbReference type="FunFam" id="3.40.50.12390:FF:000002">
    <property type="entry name" value="5'-3' exoribonuclease 1"/>
    <property type="match status" value="1"/>
</dbReference>
<name>A0A9J7DT88_SPOLT</name>
<reference evidence="17" key="1">
    <citation type="submission" date="2025-08" db="UniProtKB">
        <authorList>
            <consortium name="RefSeq"/>
        </authorList>
    </citation>
    <scope>IDENTIFICATION</scope>
    <source>
        <strain evidence="17">Ishihara</strain>
        <tissue evidence="17">Whole body</tissue>
    </source>
</reference>
<keyword evidence="16" id="KW-1185">Reference proteome</keyword>
<dbReference type="InterPro" id="IPR047008">
    <property type="entry name" value="XRN1_SH3_sf"/>
</dbReference>
<keyword evidence="2 9" id="KW-0963">Cytoplasm</keyword>
<protein>
    <recommendedName>
        <fullName evidence="8 9">5'-3' exoribonuclease 1</fullName>
        <ecNumber evidence="9">3.1.13.-</ecNumber>
    </recommendedName>
</protein>
<evidence type="ECO:0000259" key="14">
    <source>
        <dbReference type="Pfam" id="PF18332"/>
    </source>
</evidence>
<evidence type="ECO:0000256" key="8">
    <source>
        <dbReference type="ARBA" id="ARBA00067318"/>
    </source>
</evidence>
<dbReference type="Gene3D" id="1.25.40.1050">
    <property type="match status" value="1"/>
</dbReference>
<dbReference type="GO" id="GO:0004534">
    <property type="term" value="F:5'-3' RNA exonuclease activity"/>
    <property type="evidence" value="ECO:0007669"/>
    <property type="project" value="UniProtKB-ARBA"/>
</dbReference>
<dbReference type="Proteomes" id="UP000301870">
    <property type="component" value="Chromosome 9"/>
</dbReference>
<dbReference type="Gene3D" id="2.170.260.40">
    <property type="match status" value="1"/>
</dbReference>
<feature type="compositionally biased region" description="Polar residues" evidence="10">
    <location>
        <begin position="1523"/>
        <end position="1544"/>
    </location>
</feature>
<feature type="domain" description="Exoribonuclease Xrn1 D2/D3" evidence="15">
    <location>
        <begin position="853"/>
        <end position="1066"/>
    </location>
</feature>
<feature type="domain" description="5'-3' exoribonuclease 1 D1" evidence="14">
    <location>
        <begin position="662"/>
        <end position="840"/>
    </location>
</feature>
<evidence type="ECO:0000259" key="13">
    <source>
        <dbReference type="Pfam" id="PF18129"/>
    </source>
</evidence>
<dbReference type="GO" id="GO:0003723">
    <property type="term" value="F:RNA binding"/>
    <property type="evidence" value="ECO:0007669"/>
    <property type="project" value="UniProtKB-KW"/>
</dbReference>
<evidence type="ECO:0000259" key="11">
    <source>
        <dbReference type="Pfam" id="PF03159"/>
    </source>
</evidence>
<evidence type="ECO:0000256" key="4">
    <source>
        <dbReference type="ARBA" id="ARBA00022801"/>
    </source>
</evidence>
<keyword evidence="4 9" id="KW-0378">Hydrolase</keyword>
<dbReference type="InterPro" id="IPR004859">
    <property type="entry name" value="Xrn1_N"/>
</dbReference>
<evidence type="ECO:0000256" key="9">
    <source>
        <dbReference type="PIRNR" id="PIRNR006743"/>
    </source>
</evidence>
<feature type="region of interest" description="Disordered" evidence="10">
    <location>
        <begin position="1201"/>
        <end position="1339"/>
    </location>
</feature>
<evidence type="ECO:0000256" key="1">
    <source>
        <dbReference type="ARBA" id="ARBA00004496"/>
    </source>
</evidence>
<dbReference type="Pfam" id="PF18332">
    <property type="entry name" value="XRN1_D1"/>
    <property type="match status" value="1"/>
</dbReference>
<feature type="compositionally biased region" description="Basic and acidic residues" evidence="10">
    <location>
        <begin position="1273"/>
        <end position="1286"/>
    </location>
</feature>
<dbReference type="RefSeq" id="XP_022815914.1">
    <property type="nucleotide sequence ID" value="XM_022960146.1"/>
</dbReference>
<comment type="subcellular location">
    <subcellularLocation>
        <location evidence="1 9">Cytoplasm</location>
    </subcellularLocation>
</comment>
<feature type="domain" description="Xrn1 helical" evidence="12">
    <location>
        <begin position="271"/>
        <end position="609"/>
    </location>
</feature>
<dbReference type="GeneID" id="111349156"/>
<comment type="similarity">
    <text evidence="7 9">Belongs to the 5'-3' exonuclease family.</text>
</comment>
<evidence type="ECO:0000256" key="3">
    <source>
        <dbReference type="ARBA" id="ARBA00022722"/>
    </source>
</evidence>
<sequence length="1563" mass="178585">MGVPKFFRYTSERYPCLNELVKQYQIPDFDNMYLDMNGIIHNCSHPDDSNPHFRITEKKIFEDIFHYLTILFQIIKPKKLFFMAIDGVAPRAKMNQQRGRRFRSAREAEKLEEDARNKGETLPSEKRFDSNCITPGTVFMARLHEQLKYFVKSKISTDPLWAKVKVILSGHETPGEGEHKIMDYIRWSRSQPDYDPNTRHCLYGLDADLIMLGMCTHEPHFALLREEVKFGKSTNRATCPEETNFYLLHLSLLREYLEQEFISIKDKLPFQYDLEKIVDDWVLMGFLVGNDFIPNLPNMHISNDALPVLYSTYMKVLPTLDGYINESGDLNLRRFEVFMQELAKIDMEKFQDTYADLKFFEAKTGRRPNANERKDYKPNNDETFNVNVEDIKANKPDDELQALINATEDMFMDDMEIENEDEEYEETSDEEANMAMEFILHKKDYYMNKLDYSKVTDEVLADQAEGYVRAIQWNLFYYYKGCPSWCWYYPHHYAPYISDIKGFADLKIEFELGEPFKPFEQLLAVLPAASKQLLPAPFHALMTDEDSPIVHYYPINFETDLNGKRNDWEAVVLIPFIDEVNLLSAMEPCYQRLTEEEKSRNAHGPMLVYNWTQKNLGVLLAPQHFDAIAECHATETQVWRQELEVPDNMLKRGMLPNAKRDMLFPGFPTMRHLKYETSIKKGKVKVFDQPSRNENMIVEIIRESETEDPITEVAKKMLGKVIWAGWPHLTRAKVISVSNDKLRLHHIDQQNNNPDGSPNYSTETNSGNLHKQWISERSTIIEHNMNRLGIELGEVTTIIHAVNLKGFKYMIQDNVKMVEEPEWCTIPCGYALQAVVTDVTAHILQEGGRFSTLQEAYPNGDSVFLLTQGQHYGAHATVVESESIRNGRIKVLVVERPEPVPRAQSCSTPYRTANHAAAACGVSAQTLSRITGTILVVPGERHDRPTEQLNKLNIGLNLKFNKKNLEVAGYTRRCKVTNTWLYSERCIELVLAYEKKYPEIFDVISSGKQSKDTYFESDFYPQDFSSNKAQDIAQWIKAQAHTRAARRECGSEALEPDEMRALAADLRAQAAALCGPDKTHSIQVKWNLLYKPELHSGNLCPDPRADFRLYDRVVCVARHITVPLAAAGTVVAVCSPGPSNTVRLSDKLNADPSYLVMFDQPFPGAMTEDLFEEARFYRMTANNMLNLSYGRKLRTAAPPVVPADSFIPQRPQKQPTHNILRREDGHNSAFANYSPPGDKAVSPDGRNHNASVASNGSPGRNSATDLLKSLLKISEDPEVKKSKETPTSENTRNWRAKNDNTQSTAVYPQQRGPPPPQNWRKENASLGNNNRQPPVFSNYKNQAVPSFPPFPTFGQPYPVPNQIPFPQFQNPHFQRNQQYNMPRNQGSHNRSFEPTQNRGFEQSQNRSLEPTNIRNLEPIHNRNFDQQPQNRNLDPPQNFPKHLPSISAVGPNITLGPSWHQPTNPPNTQNPRSPNANRPPPQTSNDKVSNPFVPLQVQTRRVSHPGGSSSKQDLGQSSSQKSTLPKPQPTTAPINQQNQGQTAKPTKKKKKSRIAANLPFQID</sequence>
<dbReference type="PANTHER" id="PTHR12341">
    <property type="entry name" value="5'-&gt;3' EXORIBONUCLEASE"/>
    <property type="match status" value="1"/>
</dbReference>
<dbReference type="GO" id="GO:0005737">
    <property type="term" value="C:cytoplasm"/>
    <property type="evidence" value="ECO:0007669"/>
    <property type="project" value="UniProtKB-SubCell"/>
</dbReference>
<dbReference type="GO" id="GO:0005634">
    <property type="term" value="C:nucleus"/>
    <property type="evidence" value="ECO:0007669"/>
    <property type="project" value="TreeGrafter"/>
</dbReference>
<keyword evidence="3 9" id="KW-0540">Nuclease</keyword>
<feature type="region of interest" description="Disordered" evidence="10">
    <location>
        <begin position="1377"/>
        <end position="1563"/>
    </location>
</feature>
<dbReference type="FunFam" id="1.25.40.1050:FF:000001">
    <property type="entry name" value="5'-3' exoribonuclease 1"/>
    <property type="match status" value="1"/>
</dbReference>
<keyword evidence="5 9" id="KW-0269">Exonuclease</keyword>
<keyword evidence="6 9" id="KW-0694">RNA-binding</keyword>
<evidence type="ECO:0000256" key="10">
    <source>
        <dbReference type="SAM" id="MobiDB-lite"/>
    </source>
</evidence>
<dbReference type="Pfam" id="PF18129">
    <property type="entry name" value="SH3_12"/>
    <property type="match status" value="1"/>
</dbReference>
<evidence type="ECO:0000256" key="5">
    <source>
        <dbReference type="ARBA" id="ARBA00022839"/>
    </source>
</evidence>
<evidence type="ECO:0000259" key="12">
    <source>
        <dbReference type="Pfam" id="PF17846"/>
    </source>
</evidence>
<feature type="compositionally biased region" description="Polar residues" evidence="10">
    <location>
        <begin position="1248"/>
        <end position="1264"/>
    </location>
</feature>
<dbReference type="InterPro" id="IPR041412">
    <property type="entry name" value="Xrn1_helical"/>
</dbReference>
<gene>
    <name evidence="17" type="primary">LOC111349156</name>
</gene>
<dbReference type="InterPro" id="IPR016494">
    <property type="entry name" value="5_3_exoribonuclease_1"/>
</dbReference>
<dbReference type="InterPro" id="IPR047007">
    <property type="entry name" value="XRN1_D1_sf"/>
</dbReference>
<dbReference type="KEGG" id="sliu:111349156"/>
<evidence type="ECO:0000313" key="17">
    <source>
        <dbReference type="RefSeq" id="XP_022815914.1"/>
    </source>
</evidence>
<dbReference type="Pfam" id="PF17846">
    <property type="entry name" value="XRN_M"/>
    <property type="match status" value="1"/>
</dbReference>
<dbReference type="Pfam" id="PF18334">
    <property type="entry name" value="XRN1_D2_D3"/>
    <property type="match status" value="1"/>
</dbReference>
<proteinExistence type="inferred from homology"/>
<evidence type="ECO:0000259" key="15">
    <source>
        <dbReference type="Pfam" id="PF18334"/>
    </source>
</evidence>
<feature type="domain" description="Xrn1 N-terminal" evidence="11">
    <location>
        <begin position="1"/>
        <end position="227"/>
    </location>
</feature>
<evidence type="ECO:0000256" key="6">
    <source>
        <dbReference type="ARBA" id="ARBA00022884"/>
    </source>
</evidence>
<dbReference type="CDD" id="cd18673">
    <property type="entry name" value="PIN_XRN1-2-like"/>
    <property type="match status" value="1"/>
</dbReference>
<evidence type="ECO:0000256" key="7">
    <source>
        <dbReference type="ARBA" id="ARBA00038299"/>
    </source>
</evidence>
<dbReference type="CTD" id="32935"/>
<evidence type="ECO:0000256" key="2">
    <source>
        <dbReference type="ARBA" id="ARBA00022490"/>
    </source>
</evidence>
<dbReference type="InterPro" id="IPR041106">
    <property type="entry name" value="XRN1_D2_D3"/>
</dbReference>
<dbReference type="PANTHER" id="PTHR12341:SF7">
    <property type="entry name" value="5'-3' EXORIBONUCLEASE 1"/>
    <property type="match status" value="1"/>
</dbReference>
<dbReference type="GO" id="GO:0000956">
    <property type="term" value="P:nuclear-transcribed mRNA catabolic process"/>
    <property type="evidence" value="ECO:0007669"/>
    <property type="project" value="InterPro"/>
</dbReference>
<dbReference type="Gene3D" id="3.40.50.12390">
    <property type="match status" value="2"/>
</dbReference>
<dbReference type="InterPro" id="IPR040992">
    <property type="entry name" value="XRN1_D1"/>
</dbReference>
<feature type="compositionally biased region" description="Polar residues" evidence="10">
    <location>
        <begin position="1287"/>
        <end position="1307"/>
    </location>
</feature>
<feature type="domain" description="5'-3' exoribonuclease 1 SH3-like" evidence="13">
    <location>
        <begin position="1105"/>
        <end position="1186"/>
    </location>
</feature>
<dbReference type="EC" id="3.1.13.-" evidence="9"/>
<evidence type="ECO:0000313" key="16">
    <source>
        <dbReference type="Proteomes" id="UP000301870"/>
    </source>
</evidence>
<feature type="compositionally biased region" description="Polar residues" evidence="10">
    <location>
        <begin position="1379"/>
        <end position="1414"/>
    </location>
</feature>
<dbReference type="OrthoDB" id="372487at2759"/>
<accession>A0A9J7DT88</accession>
<dbReference type="GO" id="GO:0016075">
    <property type="term" value="P:rRNA catabolic process"/>
    <property type="evidence" value="ECO:0007669"/>
    <property type="project" value="TreeGrafter"/>
</dbReference>
<dbReference type="Gene3D" id="2.30.30.750">
    <property type="match status" value="1"/>
</dbReference>
<dbReference type="Pfam" id="PF03159">
    <property type="entry name" value="XRN_N"/>
    <property type="match status" value="1"/>
</dbReference>
<feature type="compositionally biased region" description="Low complexity" evidence="10">
    <location>
        <begin position="1506"/>
        <end position="1522"/>
    </location>
</feature>